<dbReference type="PANTHER" id="PTHR42747:SF3">
    <property type="entry name" value="NITRONATE MONOOXYGENASE-RELATED"/>
    <property type="match status" value="1"/>
</dbReference>
<evidence type="ECO:0000256" key="10">
    <source>
        <dbReference type="ARBA" id="ARBA00031155"/>
    </source>
</evidence>
<comment type="catalytic activity">
    <reaction evidence="11">
        <text>3 propionate 3-nitronate + 3 O2 + H2O = 3 3-oxopropanoate + 2 nitrate + nitrite + H2O2 + 3 H(+)</text>
        <dbReference type="Rhea" id="RHEA:57332"/>
        <dbReference type="ChEBI" id="CHEBI:15377"/>
        <dbReference type="ChEBI" id="CHEBI:15378"/>
        <dbReference type="ChEBI" id="CHEBI:15379"/>
        <dbReference type="ChEBI" id="CHEBI:16240"/>
        <dbReference type="ChEBI" id="CHEBI:16301"/>
        <dbReference type="ChEBI" id="CHEBI:17632"/>
        <dbReference type="ChEBI" id="CHEBI:33190"/>
        <dbReference type="ChEBI" id="CHEBI:136067"/>
    </reaction>
</comment>
<comment type="caution">
    <text evidence="12">The sequence shown here is derived from an EMBL/GenBank/DDBJ whole genome shotgun (WGS) entry which is preliminary data.</text>
</comment>
<dbReference type="InterPro" id="IPR013785">
    <property type="entry name" value="Aldolase_TIM"/>
</dbReference>
<accession>A0ABW8VTC9</accession>
<dbReference type="RefSeq" id="WP_411160302.1">
    <property type="nucleotide sequence ID" value="NZ_JBJOSA010000020.1"/>
</dbReference>
<keyword evidence="7" id="KW-0288">FMN</keyword>
<keyword evidence="6" id="KW-0285">Flavoprotein</keyword>
<evidence type="ECO:0000256" key="7">
    <source>
        <dbReference type="ARBA" id="ARBA00022643"/>
    </source>
</evidence>
<dbReference type="GO" id="GO:0004497">
    <property type="term" value="F:monooxygenase activity"/>
    <property type="evidence" value="ECO:0007669"/>
    <property type="project" value="UniProtKB-KW"/>
</dbReference>
<evidence type="ECO:0000256" key="6">
    <source>
        <dbReference type="ARBA" id="ARBA00022630"/>
    </source>
</evidence>
<comment type="cofactor">
    <cofactor evidence="1">
        <name>FMN</name>
        <dbReference type="ChEBI" id="CHEBI:58210"/>
    </cofactor>
</comment>
<keyword evidence="8" id="KW-0560">Oxidoreductase</keyword>
<evidence type="ECO:0000256" key="1">
    <source>
        <dbReference type="ARBA" id="ARBA00001917"/>
    </source>
</evidence>
<organism evidence="12 13">
    <name type="scientific">Rossellomorea oryzaecorticis</name>
    <dbReference type="NCBI Taxonomy" id="1396505"/>
    <lineage>
        <taxon>Bacteria</taxon>
        <taxon>Bacillati</taxon>
        <taxon>Bacillota</taxon>
        <taxon>Bacilli</taxon>
        <taxon>Bacillales</taxon>
        <taxon>Bacillaceae</taxon>
        <taxon>Rossellomorea</taxon>
    </lineage>
</organism>
<comment type="similarity">
    <text evidence="3">Belongs to the nitronate monooxygenase family. NMO class I subfamily.</text>
</comment>
<evidence type="ECO:0000256" key="9">
    <source>
        <dbReference type="ARBA" id="ARBA00023033"/>
    </source>
</evidence>
<proteinExistence type="inferred from homology"/>
<keyword evidence="9 12" id="KW-0503">Monooxygenase</keyword>
<evidence type="ECO:0000256" key="4">
    <source>
        <dbReference type="ARBA" id="ARBA00013457"/>
    </source>
</evidence>
<protein>
    <recommendedName>
        <fullName evidence="4">Probable nitronate monooxygenase</fullName>
    </recommendedName>
    <alternativeName>
        <fullName evidence="10">Propionate 3-nitronate monooxygenase</fullName>
    </alternativeName>
</protein>
<sequence>MNDLIKLLSIKKPIIQAPMAGGAVTPSLASAVSSAGGLGSLASGYLHPDAVETQLLEMKQQTDRPFQVNLFVPKEEEAPSGEQVQRWKALIPHANHARSFTSIQEEWQDFYQKVDLLVEHRVKICSFTFDLPPENAVKKLKDAGCILLGTACSPEEALLMEERGMDAVVLQGKEAGGHQGAFLPASKPVELISLITETADRIGIPVIAAGGITDEKDVRKALALGAQCVQVGTAFLVCKESAAHHVHKQKIFTASASDTRLTKVFSGKEARGIVNAWMEENKHREQDVLPYPYLNTLTKPMRQEAATRNDPSHMSLWAGQGAGRLSKEMNVKELMEKLWNSKQT</sequence>
<name>A0ABW8VTC9_9BACI</name>
<dbReference type="Pfam" id="PF03060">
    <property type="entry name" value="NMO"/>
    <property type="match status" value="1"/>
</dbReference>
<evidence type="ECO:0000256" key="3">
    <source>
        <dbReference type="ARBA" id="ARBA00009881"/>
    </source>
</evidence>
<dbReference type="EMBL" id="JBJOSA010000020">
    <property type="protein sequence ID" value="MFL8938607.1"/>
    <property type="molecule type" value="Genomic_DNA"/>
</dbReference>
<dbReference type="PANTHER" id="PTHR42747">
    <property type="entry name" value="NITRONATE MONOOXYGENASE-RELATED"/>
    <property type="match status" value="1"/>
</dbReference>
<evidence type="ECO:0000256" key="5">
    <source>
        <dbReference type="ARBA" id="ARBA00022575"/>
    </source>
</evidence>
<gene>
    <name evidence="12" type="ORF">ACKA06_17605</name>
</gene>
<reference evidence="12 13" key="1">
    <citation type="submission" date="2024-12" db="EMBL/GenBank/DDBJ databases">
        <authorList>
            <person name="Li X."/>
            <person name="Zhang D."/>
        </authorList>
    </citation>
    <scope>NUCLEOTIDE SEQUENCE [LARGE SCALE GENOMIC DNA]</scope>
    <source>
        <strain evidence="12 13">JCM19602</strain>
    </source>
</reference>
<dbReference type="Proteomes" id="UP001628668">
    <property type="component" value="Unassembled WGS sequence"/>
</dbReference>
<evidence type="ECO:0000256" key="11">
    <source>
        <dbReference type="ARBA" id="ARBA00049401"/>
    </source>
</evidence>
<dbReference type="SUPFAM" id="SSF51412">
    <property type="entry name" value="Inosine monophosphate dehydrogenase (IMPDH)"/>
    <property type="match status" value="1"/>
</dbReference>
<evidence type="ECO:0000256" key="2">
    <source>
        <dbReference type="ARBA" id="ARBA00003535"/>
    </source>
</evidence>
<keyword evidence="13" id="KW-1185">Reference proteome</keyword>
<comment type="function">
    <text evidence="2">Nitronate monooxygenase that uses molecular oxygen to catalyze the oxidative denitrification of alkyl nitronates. Acts on propionate 3-nitronate (P3N), the presumed physiological substrate. Probably functions in the detoxification of P3N, a metabolic poison produced by plants and fungi as a defense mechanism.</text>
</comment>
<keyword evidence="5" id="KW-0216">Detoxification</keyword>
<evidence type="ECO:0000313" key="13">
    <source>
        <dbReference type="Proteomes" id="UP001628668"/>
    </source>
</evidence>
<evidence type="ECO:0000313" key="12">
    <source>
        <dbReference type="EMBL" id="MFL8938607.1"/>
    </source>
</evidence>
<evidence type="ECO:0000256" key="8">
    <source>
        <dbReference type="ARBA" id="ARBA00023002"/>
    </source>
</evidence>
<dbReference type="CDD" id="cd04730">
    <property type="entry name" value="NPD_like"/>
    <property type="match status" value="1"/>
</dbReference>
<dbReference type="InterPro" id="IPR004136">
    <property type="entry name" value="NMO"/>
</dbReference>
<dbReference type="Gene3D" id="3.20.20.70">
    <property type="entry name" value="Aldolase class I"/>
    <property type="match status" value="1"/>
</dbReference>